<dbReference type="Proteomes" id="UP000298416">
    <property type="component" value="Unassembled WGS sequence"/>
</dbReference>
<organism evidence="6">
    <name type="scientific">Salvia splendens</name>
    <name type="common">Scarlet sage</name>
    <dbReference type="NCBI Taxonomy" id="180675"/>
    <lineage>
        <taxon>Eukaryota</taxon>
        <taxon>Viridiplantae</taxon>
        <taxon>Streptophyta</taxon>
        <taxon>Embryophyta</taxon>
        <taxon>Tracheophyta</taxon>
        <taxon>Spermatophyta</taxon>
        <taxon>Magnoliopsida</taxon>
        <taxon>eudicotyledons</taxon>
        <taxon>Gunneridae</taxon>
        <taxon>Pentapetalae</taxon>
        <taxon>asterids</taxon>
        <taxon>lamiids</taxon>
        <taxon>Lamiales</taxon>
        <taxon>Lamiaceae</taxon>
        <taxon>Nepetoideae</taxon>
        <taxon>Mentheae</taxon>
        <taxon>Salviinae</taxon>
        <taxon>Salvia</taxon>
        <taxon>Salvia subgen. Calosphace</taxon>
        <taxon>core Calosphace</taxon>
    </lineage>
</organism>
<dbReference type="InterPro" id="IPR005484">
    <property type="entry name" value="Ribosomal_uL18_bac/plant/anim"/>
</dbReference>
<dbReference type="GO" id="GO:1990904">
    <property type="term" value="C:ribonucleoprotein complex"/>
    <property type="evidence" value="ECO:0007669"/>
    <property type="project" value="UniProtKB-KW"/>
</dbReference>
<reference evidence="6" key="2">
    <citation type="submission" date="2020-08" db="EMBL/GenBank/DDBJ databases">
        <title>Plant Genome Project.</title>
        <authorList>
            <person name="Zhang R.-G."/>
        </authorList>
    </citation>
    <scope>NUCLEOTIDE SEQUENCE</scope>
    <source>
        <strain evidence="6">Huo1</strain>
        <tissue evidence="6">Leaf</tissue>
    </source>
</reference>
<reference evidence="6" key="1">
    <citation type="submission" date="2018-01" db="EMBL/GenBank/DDBJ databases">
        <authorList>
            <person name="Mao J.F."/>
        </authorList>
    </citation>
    <scope>NUCLEOTIDE SEQUENCE</scope>
    <source>
        <strain evidence="6">Huo1</strain>
        <tissue evidence="6">Leaf</tissue>
    </source>
</reference>
<evidence type="ECO:0000259" key="5">
    <source>
        <dbReference type="PROSITE" id="PS50076"/>
    </source>
</evidence>
<dbReference type="Gene3D" id="1.10.287.110">
    <property type="entry name" value="DnaJ domain"/>
    <property type="match status" value="1"/>
</dbReference>
<proteinExistence type="inferred from homology"/>
<evidence type="ECO:0000256" key="2">
    <source>
        <dbReference type="ARBA" id="ARBA00022980"/>
    </source>
</evidence>
<dbReference type="AlphaFoldDB" id="A0A8X8XD49"/>
<name>A0A8X8XD49_SALSN</name>
<dbReference type="SUPFAM" id="SSF53137">
    <property type="entry name" value="Translational machinery components"/>
    <property type="match status" value="1"/>
</dbReference>
<dbReference type="Pfam" id="PF00861">
    <property type="entry name" value="Ribosomal_L18p"/>
    <property type="match status" value="1"/>
</dbReference>
<sequence>MECNKDEAIRARELAEMKMRNNDFEGARKIALKAQNLHPELENITQLLSICDVHCAAQKLVSGSQKDWYGLLQAAKFSDEMTIKKQYRRLALFLHPDKNRFPGAESAFKLICEANAVLSDPQKKFLYDQKIRVTVRSAQVVPPHHHLNKTSQFNKQYGPEIKVTNGFRNTNQHQATQSSFSARQEVFSTSCPFCCFKYQLDRKHVNTTLRCPKCLKNFSVFETGSQGVPPESSQNGIPNYVGSKQGVQNGMGYLASQMASQWCANKQTDRSQPSFRTETIFKDVNGDLKAKRSGKEDRTCSGDRNNRKDGNRKNKRKGRRRSSDSSESSESYDTSSESDLEDVNDVATDPDSGPANVHFPRRSSRKRQNVSYNEGAGDDDDVAVPRSCKRSQGNKLQEDNENGQSNALNGESVKHENQNGLHADSEFSESESKETGSDTDIEVETKEKGGCTPNISADAVKTEIDSDLDANSGDDSDKDEFEYDDPEFNDFDKDRNPNCFAVNQYWACYDSVDGMPRYYAKVKKVQLSPFELSVTWLEADPADDTQKKWIDKDLPVGCGAFRLGKVQKMPSSLILSQQVPCEKGKRGSLYIYPRQGEVWAVFMDWDLSWSSQPARHGKYKYEIVEVLSDFNTLSGARACYLDKVEGFVSLFQRSSQSTTESFMIRPDEMYRFSHCIRSYKMTGSEREGVPIDCLELDPSALPLNPDHLCYPAKSKMGTDNMEPGVNCAPPKSGCVIMLRLACRKLCARVDGGCEIRSLSQICGFHSAQLSLAPRSFFGVEDFLDDDNSRPYTYQKEKKSRNPNKHVSFKQRTVAYMEPFTLDVFISKRFVCASITHRVTCKQVAVAGTNSKDIKAALRSRSDIPACLAIGQILADRAREADVYTASYTPRERDKFEGKIRAVVQSLIDNGIDVKIYLD</sequence>
<keyword evidence="3" id="KW-0687">Ribonucleoprotein</keyword>
<dbReference type="EMBL" id="PNBA02000010">
    <property type="protein sequence ID" value="KAG6411248.1"/>
    <property type="molecule type" value="Genomic_DNA"/>
</dbReference>
<dbReference type="CDD" id="cd06257">
    <property type="entry name" value="DnaJ"/>
    <property type="match status" value="1"/>
</dbReference>
<feature type="compositionally biased region" description="Polar residues" evidence="4">
    <location>
        <begin position="268"/>
        <end position="277"/>
    </location>
</feature>
<dbReference type="PROSITE" id="PS50076">
    <property type="entry name" value="DNAJ_2"/>
    <property type="match status" value="1"/>
</dbReference>
<feature type="domain" description="J" evidence="5">
    <location>
        <begin position="67"/>
        <end position="131"/>
    </location>
</feature>
<evidence type="ECO:0000256" key="4">
    <source>
        <dbReference type="SAM" id="MobiDB-lite"/>
    </source>
</evidence>
<feature type="region of interest" description="Disordered" evidence="4">
    <location>
        <begin position="268"/>
        <end position="483"/>
    </location>
</feature>
<accession>A0A8X8XD49</accession>
<dbReference type="SMART" id="SM00271">
    <property type="entry name" value="DnaJ"/>
    <property type="match status" value="1"/>
</dbReference>
<dbReference type="Pfam" id="PF11926">
    <property type="entry name" value="DUF3444"/>
    <property type="match status" value="1"/>
</dbReference>
<dbReference type="InterPro" id="IPR024593">
    <property type="entry name" value="DUF3444"/>
</dbReference>
<feature type="compositionally biased region" description="Basic residues" evidence="4">
    <location>
        <begin position="359"/>
        <end position="368"/>
    </location>
</feature>
<dbReference type="PRINTS" id="PR00625">
    <property type="entry name" value="JDOMAIN"/>
</dbReference>
<dbReference type="InterPro" id="IPR057268">
    <property type="entry name" value="Ribosomal_L18"/>
</dbReference>
<keyword evidence="2" id="KW-0689">Ribosomal protein</keyword>
<dbReference type="SUPFAM" id="SSF46565">
    <property type="entry name" value="Chaperone J-domain"/>
    <property type="match status" value="1"/>
</dbReference>
<gene>
    <name evidence="6" type="ORF">SASPL_129326</name>
</gene>
<protein>
    <recommendedName>
        <fullName evidence="5">J domain-containing protein</fullName>
    </recommendedName>
</protein>
<evidence type="ECO:0000313" key="7">
    <source>
        <dbReference type="Proteomes" id="UP000298416"/>
    </source>
</evidence>
<dbReference type="InterPro" id="IPR036869">
    <property type="entry name" value="J_dom_sf"/>
</dbReference>
<dbReference type="PANTHER" id="PTHR45089">
    <property type="entry name" value="DNAJ HEAT SHOCK AMINO-TERMINAL DOMAIN PROTEIN-RELATED"/>
    <property type="match status" value="1"/>
</dbReference>
<evidence type="ECO:0000256" key="1">
    <source>
        <dbReference type="ARBA" id="ARBA00007116"/>
    </source>
</evidence>
<dbReference type="Pfam" id="PF00226">
    <property type="entry name" value="DnaJ"/>
    <property type="match status" value="1"/>
</dbReference>
<comment type="caution">
    <text evidence="6">The sequence shown here is derived from an EMBL/GenBank/DDBJ whole genome shotgun (WGS) entry which is preliminary data.</text>
</comment>
<dbReference type="GO" id="GO:0006412">
    <property type="term" value="P:translation"/>
    <property type="evidence" value="ECO:0007669"/>
    <property type="project" value="InterPro"/>
</dbReference>
<comment type="similarity">
    <text evidence="1">Belongs to the universal ribosomal protein uL18 family.</text>
</comment>
<dbReference type="PANTHER" id="PTHR45089:SF57">
    <property type="entry name" value="DNAJ HEAT SHOCK N-TERMINAL DOMAIN-CONTAINING PROTEIN"/>
    <property type="match status" value="1"/>
</dbReference>
<feature type="compositionally biased region" description="Acidic residues" evidence="4">
    <location>
        <begin position="465"/>
        <end position="483"/>
    </location>
</feature>
<dbReference type="GO" id="GO:0003735">
    <property type="term" value="F:structural constituent of ribosome"/>
    <property type="evidence" value="ECO:0007669"/>
    <property type="project" value="InterPro"/>
</dbReference>
<dbReference type="Gene3D" id="3.30.420.100">
    <property type="match status" value="1"/>
</dbReference>
<evidence type="ECO:0000313" key="6">
    <source>
        <dbReference type="EMBL" id="KAG6411248.1"/>
    </source>
</evidence>
<dbReference type="CDD" id="cd00432">
    <property type="entry name" value="Ribosomal_L18_L5e"/>
    <property type="match status" value="1"/>
</dbReference>
<feature type="compositionally biased region" description="Basic and acidic residues" evidence="4">
    <location>
        <begin position="279"/>
        <end position="312"/>
    </location>
</feature>
<keyword evidence="7" id="KW-1185">Reference proteome</keyword>
<feature type="compositionally biased region" description="Low complexity" evidence="4">
    <location>
        <begin position="325"/>
        <end position="335"/>
    </location>
</feature>
<dbReference type="InterPro" id="IPR001623">
    <property type="entry name" value="DnaJ_domain"/>
</dbReference>
<evidence type="ECO:0000256" key="3">
    <source>
        <dbReference type="ARBA" id="ARBA00023274"/>
    </source>
</evidence>
<dbReference type="GO" id="GO:0005840">
    <property type="term" value="C:ribosome"/>
    <property type="evidence" value="ECO:0007669"/>
    <property type="project" value="UniProtKB-KW"/>
</dbReference>
<dbReference type="FunFam" id="3.30.420.100:FF:000004">
    <property type="entry name" value="50S ribosomal protein L18"/>
    <property type="match status" value="1"/>
</dbReference>